<evidence type="ECO:0008006" key="3">
    <source>
        <dbReference type="Google" id="ProtNLM"/>
    </source>
</evidence>
<dbReference type="Proteomes" id="UP001476950">
    <property type="component" value="Unassembled WGS sequence"/>
</dbReference>
<organism evidence="1 2">
    <name type="scientific">Stenomitos frigidus AS-A4</name>
    <dbReference type="NCBI Taxonomy" id="2933935"/>
    <lineage>
        <taxon>Bacteria</taxon>
        <taxon>Bacillati</taxon>
        <taxon>Cyanobacteriota</taxon>
        <taxon>Cyanophyceae</taxon>
        <taxon>Leptolyngbyales</taxon>
        <taxon>Leptolyngbyaceae</taxon>
        <taxon>Stenomitos</taxon>
    </lineage>
</organism>
<name>A0ABV0KRB8_9CYAN</name>
<protein>
    <recommendedName>
        <fullName evidence="3">Restriction endonuclease subunit R</fullName>
    </recommendedName>
</protein>
<gene>
    <name evidence="1" type="ORF">NDI38_25755</name>
</gene>
<evidence type="ECO:0000313" key="2">
    <source>
        <dbReference type="Proteomes" id="UP001476950"/>
    </source>
</evidence>
<accession>A0ABV0KRB8</accession>
<comment type="caution">
    <text evidence="1">The sequence shown here is derived from an EMBL/GenBank/DDBJ whole genome shotgun (WGS) entry which is preliminary data.</text>
</comment>
<evidence type="ECO:0000313" key="1">
    <source>
        <dbReference type="EMBL" id="MEP1061781.1"/>
    </source>
</evidence>
<dbReference type="RefSeq" id="WP_190447997.1">
    <property type="nucleotide sequence ID" value="NZ_JAMPLM010000044.1"/>
</dbReference>
<dbReference type="EMBL" id="JAMPLM010000044">
    <property type="protein sequence ID" value="MEP1061781.1"/>
    <property type="molecule type" value="Genomic_DNA"/>
</dbReference>
<sequence length="199" mass="21959">MAYNQFSLRKAVRDFDLKVVEVENFLPPIEPIMPSHLLSETLKQNVPWAAVGSEKARSEGIINPVLLELRRLLPGQVSVFSGEEFNVDPSRELTGYCDFLVSKSPEQLFIEAPAIIVVEAKKADISTGLGQCAAEVVAAQIFNKQNGLCGSPVFGSVSNGTQWRFLKLEEQTLTINLLDHTLPPVDTILGVLVWLLQSR</sequence>
<reference evidence="1 2" key="1">
    <citation type="submission" date="2022-04" db="EMBL/GenBank/DDBJ databases">
        <title>Positive selection, recombination, and allopatry shape intraspecific diversity of widespread and dominant cyanobacteria.</title>
        <authorList>
            <person name="Wei J."/>
            <person name="Shu W."/>
            <person name="Hu C."/>
        </authorList>
    </citation>
    <scope>NUCLEOTIDE SEQUENCE [LARGE SCALE GENOMIC DNA]</scope>
    <source>
        <strain evidence="1 2">AS-A4</strain>
    </source>
</reference>
<proteinExistence type="predicted"/>
<keyword evidence="2" id="KW-1185">Reference proteome</keyword>